<feature type="transmembrane region" description="Helical" evidence="1">
    <location>
        <begin position="320"/>
        <end position="339"/>
    </location>
</feature>
<feature type="transmembrane region" description="Helical" evidence="1">
    <location>
        <begin position="359"/>
        <end position="379"/>
    </location>
</feature>
<sequence>MLRTIRPAAFATLLICVALTLIGLSGDPTGKDGHPQDTYEPVAAMAPADNPFGDEHEECEPLAGQDRYPWEGDLPTGSDYMGKAWDYCNEWYKKAGDKPPSLLESPDEWVIYYLNHTANTTYNWVWTSRDPVIGASGSSLQTKDDLAVAEANEDPFDFGRKHFYIFTITFSAVGVLISFILVARSGDPSAAQRAVRGPVYAMLAIGFTAPLVNANVKASDTFSKWILVKGVPKLGEQDPADKAMVPLSVEGVMRRFLNSFEEENFFLRALFLIGVIIAAIVLYFELIIRLFLVITGASLLPVMASLSGTNWGKEYLTRSIAVLLPLCYLDTFQAVGMVFPLRILAAHGTYAGSGTQQSFIALFGLIMVCLMPGALIRVAMPVASEVVSSGQMNRTLATVVPATGARVVTAWNAMRPKS</sequence>
<evidence type="ECO:0008006" key="4">
    <source>
        <dbReference type="Google" id="ProtNLM"/>
    </source>
</evidence>
<keyword evidence="1" id="KW-1133">Transmembrane helix</keyword>
<protein>
    <recommendedName>
        <fullName evidence="4">TrbL/VirB6 plasmid conjugal transfer protein</fullName>
    </recommendedName>
</protein>
<evidence type="ECO:0000313" key="2">
    <source>
        <dbReference type="EMBL" id="MCF2526729.1"/>
    </source>
</evidence>
<comment type="caution">
    <text evidence="2">The sequence shown here is derived from an EMBL/GenBank/DDBJ whole genome shotgun (WGS) entry which is preliminary data.</text>
</comment>
<name>A0AA41PVN3_9ACTN</name>
<keyword evidence="1" id="KW-0812">Transmembrane</keyword>
<accession>A0AA41PVN3</accession>
<feature type="transmembrane region" description="Helical" evidence="1">
    <location>
        <begin position="290"/>
        <end position="308"/>
    </location>
</feature>
<evidence type="ECO:0000313" key="3">
    <source>
        <dbReference type="Proteomes" id="UP001165378"/>
    </source>
</evidence>
<keyword evidence="1" id="KW-0472">Membrane</keyword>
<feature type="transmembrane region" description="Helical" evidence="1">
    <location>
        <begin position="265"/>
        <end position="284"/>
    </location>
</feature>
<dbReference type="Proteomes" id="UP001165378">
    <property type="component" value="Unassembled WGS sequence"/>
</dbReference>
<dbReference type="EMBL" id="JAKFHA010000002">
    <property type="protein sequence ID" value="MCF2526729.1"/>
    <property type="molecule type" value="Genomic_DNA"/>
</dbReference>
<proteinExistence type="predicted"/>
<gene>
    <name evidence="2" type="ORF">LZ495_05770</name>
</gene>
<evidence type="ECO:0000256" key="1">
    <source>
        <dbReference type="SAM" id="Phobius"/>
    </source>
</evidence>
<dbReference type="AlphaFoldDB" id="A0AA41PVN3"/>
<reference evidence="2" key="1">
    <citation type="submission" date="2022-01" db="EMBL/GenBank/DDBJ databases">
        <title>Genome-Based Taxonomic Classification of the Phylum Actinobacteria.</title>
        <authorList>
            <person name="Gao Y."/>
        </authorList>
    </citation>
    <scope>NUCLEOTIDE SEQUENCE</scope>
    <source>
        <strain evidence="2">KLBMP 8922</strain>
    </source>
</reference>
<feature type="transmembrane region" description="Helical" evidence="1">
    <location>
        <begin position="163"/>
        <end position="183"/>
    </location>
</feature>
<dbReference type="RefSeq" id="WP_235050867.1">
    <property type="nucleotide sequence ID" value="NZ_JAKFHA010000002.1"/>
</dbReference>
<keyword evidence="3" id="KW-1185">Reference proteome</keyword>
<organism evidence="2 3">
    <name type="scientific">Yinghuangia soli</name>
    <dbReference type="NCBI Taxonomy" id="2908204"/>
    <lineage>
        <taxon>Bacteria</taxon>
        <taxon>Bacillati</taxon>
        <taxon>Actinomycetota</taxon>
        <taxon>Actinomycetes</taxon>
        <taxon>Kitasatosporales</taxon>
        <taxon>Streptomycetaceae</taxon>
        <taxon>Yinghuangia</taxon>
    </lineage>
</organism>